<dbReference type="PANTHER" id="PTHR24060">
    <property type="entry name" value="METABOTROPIC GLUTAMATE RECEPTOR"/>
    <property type="match status" value="1"/>
</dbReference>
<accession>A0A2I4BHX1</accession>
<proteinExistence type="predicted"/>
<evidence type="ECO:0000256" key="7">
    <source>
        <dbReference type="SAM" id="SignalP"/>
    </source>
</evidence>
<dbReference type="AlphaFoldDB" id="A0A2I4BHX1"/>
<organism evidence="9 10">
    <name type="scientific">Austrofundulus limnaeus</name>
    <name type="common">Annual killifish</name>
    <dbReference type="NCBI Taxonomy" id="52670"/>
    <lineage>
        <taxon>Eukaryota</taxon>
        <taxon>Metazoa</taxon>
        <taxon>Chordata</taxon>
        <taxon>Craniata</taxon>
        <taxon>Vertebrata</taxon>
        <taxon>Euteleostomi</taxon>
        <taxon>Actinopterygii</taxon>
        <taxon>Neopterygii</taxon>
        <taxon>Teleostei</taxon>
        <taxon>Neoteleostei</taxon>
        <taxon>Acanthomorphata</taxon>
        <taxon>Ovalentaria</taxon>
        <taxon>Atherinomorphae</taxon>
        <taxon>Cyprinodontiformes</taxon>
        <taxon>Rivulidae</taxon>
        <taxon>Austrofundulus</taxon>
    </lineage>
</organism>
<evidence type="ECO:0000313" key="10">
    <source>
        <dbReference type="RefSeq" id="XP_013867344.1"/>
    </source>
</evidence>
<feature type="unsure residue" description="D or N" evidence="10">
    <location>
        <position position="192"/>
    </location>
</feature>
<gene>
    <name evidence="10" type="primary">LOC106519999</name>
</gene>
<feature type="signal peptide" evidence="7">
    <location>
        <begin position="1"/>
        <end position="20"/>
    </location>
</feature>
<keyword evidence="7" id="KW-0732">Signal</keyword>
<dbReference type="Pfam" id="PF01094">
    <property type="entry name" value="ANF_receptor"/>
    <property type="match status" value="1"/>
</dbReference>
<keyword evidence="9" id="KW-1185">Reference proteome</keyword>
<dbReference type="Gene3D" id="3.40.50.2300">
    <property type="match status" value="1"/>
</dbReference>
<evidence type="ECO:0000313" key="9">
    <source>
        <dbReference type="Proteomes" id="UP000192220"/>
    </source>
</evidence>
<evidence type="ECO:0000256" key="5">
    <source>
        <dbReference type="ARBA" id="ARBA00023170"/>
    </source>
</evidence>
<dbReference type="PRINTS" id="PR00248">
    <property type="entry name" value="GPCRMGR"/>
</dbReference>
<evidence type="ECO:0000256" key="1">
    <source>
        <dbReference type="ARBA" id="ARBA00004141"/>
    </source>
</evidence>
<keyword evidence="2" id="KW-0812">Transmembrane</keyword>
<keyword evidence="6" id="KW-0325">Glycoprotein</keyword>
<dbReference type="InParanoid" id="A0A2I4BHX1"/>
<name>A0A2I4BHX1_AUSLI</name>
<evidence type="ECO:0000256" key="2">
    <source>
        <dbReference type="ARBA" id="ARBA00022692"/>
    </source>
</evidence>
<comment type="subcellular location">
    <subcellularLocation>
        <location evidence="1">Membrane</location>
        <topology evidence="1">Multi-pass membrane protein</topology>
    </subcellularLocation>
</comment>
<sequence>MKHFFSFSFSFVVLSHQVLCTECLNEAKAPGDIIIGGLFPIHDGVEAGSGQEKWTCNRFNAVRLVQSLMMVYAIEEINRSGELGNITLGYLIRDSCSDVTTALNNTLSFMRENRISRDGALQSSPSVLAVIGECYSEITVSVTRLLNLESIPEISYSSTSGLLSDKTRFPSFLRTVPEDDHQARAIIEILKDHKWDWVGVLATDGEYGRYAVERLRYYAAEHNICFAYVYILPEFLVNTNYDCNINDTPHERHF</sequence>
<dbReference type="RefSeq" id="XP_013867344.1">
    <property type="nucleotide sequence ID" value="XM_014011890.1"/>
</dbReference>
<dbReference type="GO" id="GO:0016020">
    <property type="term" value="C:membrane"/>
    <property type="evidence" value="ECO:0007669"/>
    <property type="project" value="UniProtKB-SubCell"/>
</dbReference>
<keyword evidence="3" id="KW-1133">Transmembrane helix</keyword>
<evidence type="ECO:0000259" key="8">
    <source>
        <dbReference type="Pfam" id="PF01094"/>
    </source>
</evidence>
<dbReference type="OrthoDB" id="425344at2759"/>
<dbReference type="InterPro" id="IPR001828">
    <property type="entry name" value="ANF_lig-bd_rcpt"/>
</dbReference>
<dbReference type="KEGG" id="alim:106519999"/>
<evidence type="ECO:0000256" key="6">
    <source>
        <dbReference type="ARBA" id="ARBA00023180"/>
    </source>
</evidence>
<evidence type="ECO:0000256" key="4">
    <source>
        <dbReference type="ARBA" id="ARBA00023136"/>
    </source>
</evidence>
<dbReference type="SUPFAM" id="SSF53822">
    <property type="entry name" value="Periplasmic binding protein-like I"/>
    <property type="match status" value="1"/>
</dbReference>
<keyword evidence="5 10" id="KW-0675">Receptor</keyword>
<dbReference type="InterPro" id="IPR000337">
    <property type="entry name" value="GPCR_3"/>
</dbReference>
<evidence type="ECO:0000256" key="3">
    <source>
        <dbReference type="ARBA" id="ARBA00022989"/>
    </source>
</evidence>
<dbReference type="Proteomes" id="UP000192220">
    <property type="component" value="Unplaced"/>
</dbReference>
<protein>
    <submittedName>
        <fullName evidence="10">G-protein coupled receptor family C group 6 member A</fullName>
    </submittedName>
</protein>
<reference evidence="10" key="1">
    <citation type="submission" date="2025-08" db="UniProtKB">
        <authorList>
            <consortium name="RefSeq"/>
        </authorList>
    </citation>
    <scope>IDENTIFICATION</scope>
    <source>
        <strain evidence="10">Quisiro</strain>
        <tissue evidence="10">Liver</tissue>
    </source>
</reference>
<feature type="domain" description="Receptor ligand binding region" evidence="8">
    <location>
        <begin position="70"/>
        <end position="242"/>
    </location>
</feature>
<feature type="chain" id="PRO_5014124301" evidence="7">
    <location>
        <begin position="21"/>
        <end position="254"/>
    </location>
</feature>
<keyword evidence="4" id="KW-0472">Membrane</keyword>
<dbReference type="InterPro" id="IPR028082">
    <property type="entry name" value="Peripla_BP_I"/>
</dbReference>
<dbReference type="InterPro" id="IPR050726">
    <property type="entry name" value="mGluR"/>
</dbReference>
<dbReference type="STRING" id="52670.A0A2I4BHX1"/>
<dbReference type="GO" id="GO:0004930">
    <property type="term" value="F:G protein-coupled receptor activity"/>
    <property type="evidence" value="ECO:0007669"/>
    <property type="project" value="InterPro"/>
</dbReference>